<organism evidence="2 3">
    <name type="scientific">Cymbomonas tetramitiformis</name>
    <dbReference type="NCBI Taxonomy" id="36881"/>
    <lineage>
        <taxon>Eukaryota</taxon>
        <taxon>Viridiplantae</taxon>
        <taxon>Chlorophyta</taxon>
        <taxon>Pyramimonadophyceae</taxon>
        <taxon>Pyramimonadales</taxon>
        <taxon>Pyramimonadaceae</taxon>
        <taxon>Cymbomonas</taxon>
    </lineage>
</organism>
<feature type="compositionally biased region" description="Basic and acidic residues" evidence="1">
    <location>
        <begin position="18"/>
        <end position="27"/>
    </location>
</feature>
<protein>
    <submittedName>
        <fullName evidence="2">Uncharacterized protein</fullName>
    </submittedName>
</protein>
<gene>
    <name evidence="2" type="ORF">CYMTET_27650</name>
</gene>
<dbReference type="Proteomes" id="UP001190700">
    <property type="component" value="Unassembled WGS sequence"/>
</dbReference>
<accession>A0AAE0FPX7</accession>
<feature type="region of interest" description="Disordered" evidence="1">
    <location>
        <begin position="18"/>
        <end position="40"/>
    </location>
</feature>
<evidence type="ECO:0000256" key="1">
    <source>
        <dbReference type="SAM" id="MobiDB-lite"/>
    </source>
</evidence>
<dbReference type="EMBL" id="LGRX02015281">
    <property type="protein sequence ID" value="KAK3263550.1"/>
    <property type="molecule type" value="Genomic_DNA"/>
</dbReference>
<proteinExistence type="predicted"/>
<comment type="caution">
    <text evidence="2">The sequence shown here is derived from an EMBL/GenBank/DDBJ whole genome shotgun (WGS) entry which is preliminary data.</text>
</comment>
<evidence type="ECO:0000313" key="3">
    <source>
        <dbReference type="Proteomes" id="UP001190700"/>
    </source>
</evidence>
<sequence>MLSFTEATLDLQKGLRKMMHDSDRQEGSSDALHSPSESSSRGSVISRAFQAISLAFHLVAHSQLVCPLASQFAMSQLGMRRRRKQRKEGGELAVQIVQEAAASVRQLVCANPEVWEQADGETRGQLVASFSKLLLLEDDIIWPEAVKCASHLVSSSGGGQCTLKHLAQRSNLEPELTVNMVKAILQSLRTHQPSQGGRRDSSKIWDLLLTFAEMPDGRYFLLSENCSAPFRDQAVDGASTMFLSRMPKTPFDELTDELLQFLFEQLNVKAAADRALALANFLFTASPGLPGNTQEAAPSPPTRPGGRFVAPAYHRTLHGARTVKSSPKVLRLLRPTFIAGPGSTAPVYRTVVQGPRRALRAVLRVPDISDLTIQPSDFQPDLRFTTERADRDAKQALLKLMHPDLLKQWLVGDQRHERAEAALRAVLGGLVVTLADFAEAIDYAEQMEDMQGSVQWVVSLCLETLRHLALHSPNEVLLRLEETVEECLFGIGHACYLLNAEVITHGAETVALLVAGRGVRLTPKLLEHVIGSLAQHLEVIPKFHDDSTSATSSRERTVSWVVAVKETVIGKSTARQLEDQIVIQKDKLVKACVGAIHSLLDEASWRSVCVRAQPAG</sequence>
<keyword evidence="3" id="KW-1185">Reference proteome</keyword>
<dbReference type="AlphaFoldDB" id="A0AAE0FPX7"/>
<name>A0AAE0FPX7_9CHLO</name>
<evidence type="ECO:0000313" key="2">
    <source>
        <dbReference type="EMBL" id="KAK3263550.1"/>
    </source>
</evidence>
<reference evidence="2 3" key="1">
    <citation type="journal article" date="2015" name="Genome Biol. Evol.">
        <title>Comparative Genomics of a Bacterivorous Green Alga Reveals Evolutionary Causalities and Consequences of Phago-Mixotrophic Mode of Nutrition.</title>
        <authorList>
            <person name="Burns J.A."/>
            <person name="Paasch A."/>
            <person name="Narechania A."/>
            <person name="Kim E."/>
        </authorList>
    </citation>
    <scope>NUCLEOTIDE SEQUENCE [LARGE SCALE GENOMIC DNA]</scope>
    <source>
        <strain evidence="2 3">PLY_AMNH</strain>
    </source>
</reference>